<organism evidence="1 2">
    <name type="scientific">Gigaspora margarita</name>
    <dbReference type="NCBI Taxonomy" id="4874"/>
    <lineage>
        <taxon>Eukaryota</taxon>
        <taxon>Fungi</taxon>
        <taxon>Fungi incertae sedis</taxon>
        <taxon>Mucoromycota</taxon>
        <taxon>Glomeromycotina</taxon>
        <taxon>Glomeromycetes</taxon>
        <taxon>Diversisporales</taxon>
        <taxon>Gigasporaceae</taxon>
        <taxon>Gigaspora</taxon>
    </lineage>
</organism>
<keyword evidence="2" id="KW-1185">Reference proteome</keyword>
<evidence type="ECO:0000313" key="1">
    <source>
        <dbReference type="EMBL" id="CAG8573240.1"/>
    </source>
</evidence>
<dbReference type="Proteomes" id="UP000789901">
    <property type="component" value="Unassembled WGS sequence"/>
</dbReference>
<gene>
    <name evidence="1" type="ORF">GMARGA_LOCUS5590</name>
</gene>
<accession>A0ABN7UG40</accession>
<dbReference type="Gene3D" id="3.40.50.450">
    <property type="match status" value="1"/>
</dbReference>
<protein>
    <submittedName>
        <fullName evidence="1">5010_t:CDS:1</fullName>
    </submittedName>
</protein>
<dbReference type="Pfam" id="PF12694">
    <property type="entry name" value="cpYpsA"/>
    <property type="match status" value="1"/>
</dbReference>
<dbReference type="InterPro" id="IPR024755">
    <property type="entry name" value="cpYpsA"/>
</dbReference>
<dbReference type="EMBL" id="CAJVQB010002398">
    <property type="protein sequence ID" value="CAG8573240.1"/>
    <property type="molecule type" value="Genomic_DNA"/>
</dbReference>
<proteinExistence type="predicted"/>
<evidence type="ECO:0000313" key="2">
    <source>
        <dbReference type="Proteomes" id="UP000789901"/>
    </source>
</evidence>
<name>A0ABN7UG40_GIGMA</name>
<comment type="caution">
    <text evidence="1">The sequence shown here is derived from an EMBL/GenBank/DDBJ whole genome shotgun (WGS) entry which is preliminary data.</text>
</comment>
<sequence>MSTKKFQSVNEYNILLQAAKKEYNKENYSASICSLTSIIDNFSHHNNQELAIEAKFWLAKIFEKEKDCTKIKIDQVLDWIKNNKIEHLNVAGPRERTSPGIYENTLLFMGYLLKKLEESQIN</sequence>
<reference evidence="1 2" key="1">
    <citation type="submission" date="2021-06" db="EMBL/GenBank/DDBJ databases">
        <authorList>
            <person name="Kallberg Y."/>
            <person name="Tangrot J."/>
            <person name="Rosling A."/>
        </authorList>
    </citation>
    <scope>NUCLEOTIDE SEQUENCE [LARGE SCALE GENOMIC DNA]</scope>
    <source>
        <strain evidence="1 2">120-4 pot B 10/14</strain>
    </source>
</reference>